<dbReference type="AlphaFoldDB" id="A0A914E7G0"/>
<sequence>MAEALRNFWPKLVATRRLWMNQYEDYGRSNQLRLATLIGLGGLYYLIHRSGVKKEEKKQLKVKEKQDIVREALGRASVNN</sequence>
<reference evidence="2" key="1">
    <citation type="submission" date="2022-11" db="UniProtKB">
        <authorList>
            <consortium name="WormBaseParasite"/>
        </authorList>
    </citation>
    <scope>IDENTIFICATION</scope>
</reference>
<keyword evidence="1" id="KW-1185">Reference proteome</keyword>
<evidence type="ECO:0000313" key="2">
    <source>
        <dbReference type="WBParaSite" id="ACRNAN_scaffold6266.g26475.t1"/>
    </source>
</evidence>
<name>A0A914E7G0_9BILA</name>
<accession>A0A914E7G0</accession>
<organism evidence="1 2">
    <name type="scientific">Acrobeloides nanus</name>
    <dbReference type="NCBI Taxonomy" id="290746"/>
    <lineage>
        <taxon>Eukaryota</taxon>
        <taxon>Metazoa</taxon>
        <taxon>Ecdysozoa</taxon>
        <taxon>Nematoda</taxon>
        <taxon>Chromadorea</taxon>
        <taxon>Rhabditida</taxon>
        <taxon>Tylenchina</taxon>
        <taxon>Cephalobomorpha</taxon>
        <taxon>Cephaloboidea</taxon>
        <taxon>Cephalobidae</taxon>
        <taxon>Acrobeloides</taxon>
    </lineage>
</organism>
<dbReference type="WBParaSite" id="ACRNAN_scaffold6266.g26475.t1">
    <property type="protein sequence ID" value="ACRNAN_scaffold6266.g26475.t1"/>
    <property type="gene ID" value="ACRNAN_scaffold6266.g26475"/>
</dbReference>
<evidence type="ECO:0000313" key="1">
    <source>
        <dbReference type="Proteomes" id="UP000887540"/>
    </source>
</evidence>
<dbReference type="Proteomes" id="UP000887540">
    <property type="component" value="Unplaced"/>
</dbReference>
<protein>
    <submittedName>
        <fullName evidence="2">ATP synthase subunit e, mitochondrial</fullName>
    </submittedName>
</protein>
<proteinExistence type="predicted"/>